<protein>
    <submittedName>
        <fullName evidence="2">FxSxx-COOH protein</fullName>
    </submittedName>
</protein>
<feature type="region of interest" description="Disordered" evidence="1">
    <location>
        <begin position="1"/>
        <end position="26"/>
    </location>
</feature>
<evidence type="ECO:0000313" key="3">
    <source>
        <dbReference type="Proteomes" id="UP001500909"/>
    </source>
</evidence>
<accession>A0ABN0ZUD2</accession>
<sequence length="76" mass="8172">MSASGKDTEARPADGAEAAGTAVPRAGELPELPDLLALDLAELRTVEHPVLAEVLERIRTRVDEPTEMLWGFNSAF</sequence>
<organism evidence="2 3">
    <name type="scientific">Streptomyces olivaceiscleroticus</name>
    <dbReference type="NCBI Taxonomy" id="68245"/>
    <lineage>
        <taxon>Bacteria</taxon>
        <taxon>Bacillati</taxon>
        <taxon>Actinomycetota</taxon>
        <taxon>Actinomycetes</taxon>
        <taxon>Kitasatosporales</taxon>
        <taxon>Streptomycetaceae</taxon>
        <taxon>Streptomyces</taxon>
    </lineage>
</organism>
<name>A0ABN0ZUD2_9ACTN</name>
<dbReference type="RefSeq" id="WP_052867818.1">
    <property type="nucleotide sequence ID" value="NZ_BAAABY010000015.1"/>
</dbReference>
<dbReference type="Proteomes" id="UP001500909">
    <property type="component" value="Unassembled WGS sequence"/>
</dbReference>
<dbReference type="InterPro" id="IPR026334">
    <property type="entry name" value="FxSxx-COOH"/>
</dbReference>
<proteinExistence type="predicted"/>
<keyword evidence="3" id="KW-1185">Reference proteome</keyword>
<evidence type="ECO:0000313" key="2">
    <source>
        <dbReference type="EMBL" id="GAA0458676.1"/>
    </source>
</evidence>
<dbReference type="NCBIfam" id="TIGR04268">
    <property type="entry name" value="FxSxx-COOH"/>
    <property type="match status" value="1"/>
</dbReference>
<feature type="compositionally biased region" description="Basic and acidic residues" evidence="1">
    <location>
        <begin position="1"/>
        <end position="14"/>
    </location>
</feature>
<dbReference type="EMBL" id="BAAABY010000015">
    <property type="protein sequence ID" value="GAA0458676.1"/>
    <property type="molecule type" value="Genomic_DNA"/>
</dbReference>
<reference evidence="2 3" key="1">
    <citation type="journal article" date="2019" name="Int. J. Syst. Evol. Microbiol.">
        <title>The Global Catalogue of Microorganisms (GCM) 10K type strain sequencing project: providing services to taxonomists for standard genome sequencing and annotation.</title>
        <authorList>
            <consortium name="The Broad Institute Genomics Platform"/>
            <consortium name="The Broad Institute Genome Sequencing Center for Infectious Disease"/>
            <person name="Wu L."/>
            <person name="Ma J."/>
        </authorList>
    </citation>
    <scope>NUCLEOTIDE SEQUENCE [LARGE SCALE GENOMIC DNA]</scope>
    <source>
        <strain evidence="2 3">JCM 4805</strain>
    </source>
</reference>
<comment type="caution">
    <text evidence="2">The sequence shown here is derived from an EMBL/GenBank/DDBJ whole genome shotgun (WGS) entry which is preliminary data.</text>
</comment>
<evidence type="ECO:0000256" key="1">
    <source>
        <dbReference type="SAM" id="MobiDB-lite"/>
    </source>
</evidence>
<gene>
    <name evidence="2" type="primary">fxsA</name>
    <name evidence="2" type="ORF">GCM10010361_23340</name>
</gene>